<accession>A0A6J5L1V2</accession>
<sequence length="70" mass="7743">MAEMTDNLVKRLRSTTGDACRCGTPVCLEAADRIEKLEAALRDLLDGWECCAVSKAMRRVAREALEGKDE</sequence>
<proteinExistence type="predicted"/>
<evidence type="ECO:0000313" key="1">
    <source>
        <dbReference type="EMBL" id="CAB4127602.1"/>
    </source>
</evidence>
<gene>
    <name evidence="1" type="ORF">UFOVP95_33</name>
</gene>
<protein>
    <submittedName>
        <fullName evidence="1">Uncharacterized protein</fullName>
    </submittedName>
</protein>
<name>A0A6J5L1V2_9CAUD</name>
<organism evidence="1">
    <name type="scientific">uncultured Caudovirales phage</name>
    <dbReference type="NCBI Taxonomy" id="2100421"/>
    <lineage>
        <taxon>Viruses</taxon>
        <taxon>Duplodnaviria</taxon>
        <taxon>Heunggongvirae</taxon>
        <taxon>Uroviricota</taxon>
        <taxon>Caudoviricetes</taxon>
        <taxon>Peduoviridae</taxon>
        <taxon>Maltschvirus</taxon>
        <taxon>Maltschvirus maltsch</taxon>
    </lineage>
</organism>
<reference evidence="1" key="1">
    <citation type="submission" date="2020-04" db="EMBL/GenBank/DDBJ databases">
        <authorList>
            <person name="Chiriac C."/>
            <person name="Salcher M."/>
            <person name="Ghai R."/>
            <person name="Kavagutti S V."/>
        </authorList>
    </citation>
    <scope>NUCLEOTIDE SEQUENCE</scope>
</reference>
<dbReference type="EMBL" id="LR796213">
    <property type="protein sequence ID" value="CAB4127602.1"/>
    <property type="molecule type" value="Genomic_DNA"/>
</dbReference>